<evidence type="ECO:0000256" key="6">
    <source>
        <dbReference type="ARBA" id="ARBA00022737"/>
    </source>
</evidence>
<evidence type="ECO:0000256" key="9">
    <source>
        <dbReference type="ARBA" id="ARBA00022989"/>
    </source>
</evidence>
<feature type="domain" description="Fibronectin type-III" evidence="17">
    <location>
        <begin position="180"/>
        <end position="274"/>
    </location>
</feature>
<dbReference type="InterPro" id="IPR007110">
    <property type="entry name" value="Ig-like_dom"/>
</dbReference>
<organism evidence="18">
    <name type="scientific">Capitella teleta</name>
    <name type="common">Polychaete worm</name>
    <dbReference type="NCBI Taxonomy" id="283909"/>
    <lineage>
        <taxon>Eukaryota</taxon>
        <taxon>Metazoa</taxon>
        <taxon>Spiralia</taxon>
        <taxon>Lophotrochozoa</taxon>
        <taxon>Annelida</taxon>
        <taxon>Polychaeta</taxon>
        <taxon>Sedentaria</taxon>
        <taxon>Scolecida</taxon>
        <taxon>Capitellidae</taxon>
        <taxon>Capitella</taxon>
    </lineage>
</organism>
<dbReference type="InterPro" id="IPR013783">
    <property type="entry name" value="Ig-like_fold"/>
</dbReference>
<dbReference type="FunFam" id="2.60.40.10:FF:000027">
    <property type="entry name" value="receptor-type tyrosine-protein phosphatase delta isoform X1"/>
    <property type="match status" value="1"/>
</dbReference>
<comment type="similarity">
    <text evidence="2">Belongs to the protein-tyrosine phosphatase family. Receptor class 2A subfamily.</text>
</comment>
<evidence type="ECO:0000256" key="14">
    <source>
        <dbReference type="ARBA" id="ARBA00023319"/>
    </source>
</evidence>
<evidence type="ECO:0000259" key="17">
    <source>
        <dbReference type="PROSITE" id="PS50853"/>
    </source>
</evidence>
<dbReference type="Pfam" id="PF13927">
    <property type="entry name" value="Ig_3"/>
    <property type="match status" value="1"/>
</dbReference>
<keyword evidence="5" id="KW-0732">Signal</keyword>
<dbReference type="PANTHER" id="PTHR13817:SF166">
    <property type="entry name" value="NEURONAL IGCAM-RELATED"/>
    <property type="match status" value="1"/>
</dbReference>
<evidence type="ECO:0000256" key="4">
    <source>
        <dbReference type="ARBA" id="ARBA00022692"/>
    </source>
</evidence>
<feature type="domain" description="Fibronectin type-III" evidence="17">
    <location>
        <begin position="85"/>
        <end position="175"/>
    </location>
</feature>
<evidence type="ECO:0000256" key="1">
    <source>
        <dbReference type="ARBA" id="ARBA00004167"/>
    </source>
</evidence>
<keyword evidence="4" id="KW-0812">Transmembrane</keyword>
<comment type="subcellular location">
    <subcellularLocation>
        <location evidence="1">Membrane</location>
        <topology evidence="1">Single-pass membrane protein</topology>
    </subcellularLocation>
</comment>
<evidence type="ECO:0000313" key="20">
    <source>
        <dbReference type="Proteomes" id="UP000014760"/>
    </source>
</evidence>
<dbReference type="GO" id="GO:0004725">
    <property type="term" value="F:protein tyrosine phosphatase activity"/>
    <property type="evidence" value="ECO:0007669"/>
    <property type="project" value="UniProtKB-EC"/>
</dbReference>
<dbReference type="CDD" id="cd00063">
    <property type="entry name" value="FN3"/>
    <property type="match status" value="2"/>
</dbReference>
<dbReference type="SUPFAM" id="SSF49265">
    <property type="entry name" value="Fibronectin type III"/>
    <property type="match status" value="1"/>
</dbReference>
<dbReference type="Proteomes" id="UP000014760">
    <property type="component" value="Unassembled WGS sequence"/>
</dbReference>
<dbReference type="EnsemblMetazoa" id="CapteT192267">
    <property type="protein sequence ID" value="CapteP192267"/>
    <property type="gene ID" value="CapteG192267"/>
</dbReference>
<protein>
    <recommendedName>
        <fullName evidence="3">protein-tyrosine-phosphatase</fullName>
        <ecNumber evidence="3">3.1.3.48</ecNumber>
    </recommendedName>
</protein>
<keyword evidence="13" id="KW-0325">Glycoprotein</keyword>
<reference evidence="19" key="3">
    <citation type="submission" date="2015-06" db="UniProtKB">
        <authorList>
            <consortium name="EnsemblMetazoa"/>
        </authorList>
    </citation>
    <scope>IDENTIFICATION</scope>
</reference>
<keyword evidence="14" id="KW-0393">Immunoglobulin domain</keyword>
<dbReference type="GO" id="GO:0016020">
    <property type="term" value="C:membrane"/>
    <property type="evidence" value="ECO:0007669"/>
    <property type="project" value="UniProtKB-SubCell"/>
</dbReference>
<dbReference type="InterPro" id="IPR036179">
    <property type="entry name" value="Ig-like_dom_sf"/>
</dbReference>
<dbReference type="PROSITE" id="PS50853">
    <property type="entry name" value="FN3"/>
    <property type="match status" value="2"/>
</dbReference>
<dbReference type="PANTHER" id="PTHR13817">
    <property type="entry name" value="TITIN"/>
    <property type="match status" value="1"/>
</dbReference>
<dbReference type="Gene3D" id="2.60.40.10">
    <property type="entry name" value="Immunoglobulins"/>
    <property type="match status" value="3"/>
</dbReference>
<feature type="domain" description="Ig-like" evidence="16">
    <location>
        <begin position="1"/>
        <end position="78"/>
    </location>
</feature>
<dbReference type="SMART" id="SM00060">
    <property type="entry name" value="FN3"/>
    <property type="match status" value="2"/>
</dbReference>
<evidence type="ECO:0000256" key="8">
    <source>
        <dbReference type="ARBA" id="ARBA00022912"/>
    </source>
</evidence>
<dbReference type="PRINTS" id="PR00014">
    <property type="entry name" value="FNTYPEIII"/>
</dbReference>
<dbReference type="FunFam" id="2.60.40.10:FF:000036">
    <property type="entry name" value="receptor-type tyrosine-protein phosphatase delta isoform X1"/>
    <property type="match status" value="1"/>
</dbReference>
<evidence type="ECO:0000256" key="12">
    <source>
        <dbReference type="ARBA" id="ARBA00023170"/>
    </source>
</evidence>
<keyword evidence="12" id="KW-0675">Receptor</keyword>
<dbReference type="OMA" id="QRASTTH"/>
<evidence type="ECO:0000313" key="19">
    <source>
        <dbReference type="EnsemblMetazoa" id="CapteP192267"/>
    </source>
</evidence>
<dbReference type="InterPro" id="IPR003961">
    <property type="entry name" value="FN3_dom"/>
</dbReference>
<evidence type="ECO:0000256" key="13">
    <source>
        <dbReference type="ARBA" id="ARBA00023180"/>
    </source>
</evidence>
<evidence type="ECO:0000256" key="5">
    <source>
        <dbReference type="ARBA" id="ARBA00022729"/>
    </source>
</evidence>
<dbReference type="HOGENOM" id="CLU_872228_0_0_1"/>
<keyword evidence="9" id="KW-1133">Transmembrane helix</keyword>
<dbReference type="EMBL" id="KB299273">
    <property type="protein sequence ID" value="ELU08182.1"/>
    <property type="molecule type" value="Genomic_DNA"/>
</dbReference>
<gene>
    <name evidence="18" type="ORF">CAPTEDRAFT_192267</name>
</gene>
<accession>R7UW70</accession>
<evidence type="ECO:0000256" key="3">
    <source>
        <dbReference type="ARBA" id="ARBA00013064"/>
    </source>
</evidence>
<dbReference type="Pfam" id="PF00041">
    <property type="entry name" value="fn3"/>
    <property type="match status" value="2"/>
</dbReference>
<evidence type="ECO:0000256" key="7">
    <source>
        <dbReference type="ARBA" id="ARBA00022801"/>
    </source>
</evidence>
<dbReference type="FunFam" id="2.60.40.10:FF:000010">
    <property type="entry name" value="receptor-type tyrosine-protein phosphatase delta isoform X1"/>
    <property type="match status" value="1"/>
</dbReference>
<dbReference type="InterPro" id="IPR050964">
    <property type="entry name" value="Striated_Muscle_Regulatory"/>
</dbReference>
<keyword evidence="20" id="KW-1185">Reference proteome</keyword>
<dbReference type="EMBL" id="AMQN01021873">
    <property type="status" value="NOT_ANNOTATED_CDS"/>
    <property type="molecule type" value="Genomic_DNA"/>
</dbReference>
<evidence type="ECO:0000256" key="15">
    <source>
        <dbReference type="ARBA" id="ARBA00051722"/>
    </source>
</evidence>
<dbReference type="SUPFAM" id="SSF48726">
    <property type="entry name" value="Immunoglobulin"/>
    <property type="match status" value="1"/>
</dbReference>
<keyword evidence="7" id="KW-0378">Hydrolase</keyword>
<evidence type="ECO:0000256" key="10">
    <source>
        <dbReference type="ARBA" id="ARBA00023136"/>
    </source>
</evidence>
<keyword evidence="10" id="KW-0472">Membrane</keyword>
<comment type="catalytic activity">
    <reaction evidence="15">
        <text>O-phospho-L-tyrosyl-[protein] + H2O = L-tyrosyl-[protein] + phosphate</text>
        <dbReference type="Rhea" id="RHEA:10684"/>
        <dbReference type="Rhea" id="RHEA-COMP:10136"/>
        <dbReference type="Rhea" id="RHEA-COMP:20101"/>
        <dbReference type="ChEBI" id="CHEBI:15377"/>
        <dbReference type="ChEBI" id="CHEBI:43474"/>
        <dbReference type="ChEBI" id="CHEBI:46858"/>
        <dbReference type="ChEBI" id="CHEBI:61978"/>
        <dbReference type="EC" id="3.1.3.48"/>
    </reaction>
</comment>
<dbReference type="SMART" id="SM00409">
    <property type="entry name" value="IG"/>
    <property type="match status" value="1"/>
</dbReference>
<name>R7UW70_CAPTE</name>
<keyword evidence="11" id="KW-1015">Disulfide bond</keyword>
<reference evidence="20" key="1">
    <citation type="submission" date="2012-12" db="EMBL/GenBank/DDBJ databases">
        <authorList>
            <person name="Hellsten U."/>
            <person name="Grimwood J."/>
            <person name="Chapman J.A."/>
            <person name="Shapiro H."/>
            <person name="Aerts A."/>
            <person name="Otillar R.P."/>
            <person name="Terry A.Y."/>
            <person name="Boore J.L."/>
            <person name="Simakov O."/>
            <person name="Marletaz F."/>
            <person name="Cho S.-J."/>
            <person name="Edsinger-Gonzales E."/>
            <person name="Havlak P."/>
            <person name="Kuo D.-H."/>
            <person name="Larsson T."/>
            <person name="Lv J."/>
            <person name="Arendt D."/>
            <person name="Savage R."/>
            <person name="Osoegawa K."/>
            <person name="de Jong P."/>
            <person name="Lindberg D.R."/>
            <person name="Seaver E.C."/>
            <person name="Weisblat D.A."/>
            <person name="Putnam N.H."/>
            <person name="Grigoriev I.V."/>
            <person name="Rokhsar D.S."/>
        </authorList>
    </citation>
    <scope>NUCLEOTIDE SEQUENCE</scope>
    <source>
        <strain evidence="20">I ESC-2004</strain>
    </source>
</reference>
<keyword evidence="8" id="KW-0904">Protein phosphatase</keyword>
<dbReference type="InterPro" id="IPR036116">
    <property type="entry name" value="FN3_sf"/>
</dbReference>
<evidence type="ECO:0000256" key="2">
    <source>
        <dbReference type="ARBA" id="ARBA00010504"/>
    </source>
</evidence>
<dbReference type="InterPro" id="IPR003599">
    <property type="entry name" value="Ig_sub"/>
</dbReference>
<reference evidence="18 20" key="2">
    <citation type="journal article" date="2013" name="Nature">
        <title>Insights into bilaterian evolution from three spiralian genomes.</title>
        <authorList>
            <person name="Simakov O."/>
            <person name="Marletaz F."/>
            <person name="Cho S.J."/>
            <person name="Edsinger-Gonzales E."/>
            <person name="Havlak P."/>
            <person name="Hellsten U."/>
            <person name="Kuo D.H."/>
            <person name="Larsson T."/>
            <person name="Lv J."/>
            <person name="Arendt D."/>
            <person name="Savage R."/>
            <person name="Osoegawa K."/>
            <person name="de Jong P."/>
            <person name="Grimwood J."/>
            <person name="Chapman J.A."/>
            <person name="Shapiro H."/>
            <person name="Aerts A."/>
            <person name="Otillar R.P."/>
            <person name="Terry A.Y."/>
            <person name="Boore J.L."/>
            <person name="Grigoriev I.V."/>
            <person name="Lindberg D.R."/>
            <person name="Seaver E.C."/>
            <person name="Weisblat D.A."/>
            <person name="Putnam N.H."/>
            <person name="Rokhsar D.S."/>
        </authorList>
    </citation>
    <scope>NUCLEOTIDE SEQUENCE</scope>
    <source>
        <strain evidence="18 20">I ESC-2004</strain>
    </source>
</reference>
<dbReference type="PROSITE" id="PS50835">
    <property type="entry name" value="IG_LIKE"/>
    <property type="match status" value="1"/>
</dbReference>
<proteinExistence type="inferred from homology"/>
<dbReference type="EMBL" id="AMQN01021875">
    <property type="status" value="NOT_ANNOTATED_CDS"/>
    <property type="molecule type" value="Genomic_DNA"/>
</dbReference>
<dbReference type="AlphaFoldDB" id="R7UW70"/>
<dbReference type="STRING" id="283909.R7UW70"/>
<keyword evidence="6" id="KW-0677">Repeat</keyword>
<evidence type="ECO:0000313" key="18">
    <source>
        <dbReference type="EMBL" id="ELU08182.1"/>
    </source>
</evidence>
<sequence>MHNMIEVTPGGSANLTCAAVGAPTPYVRWRLGSVDPTPEDPVPFGVNVLELNDIWESGTYTCIATSDLGVIRTDVCLHLIGLAATPVNVAISEVTGTSLKLTWSPGSEDPIDSYRITYKQIFADSDMSTRVNVQSTEYTVTGLSPRAIYEFRVAAVNSFGIGRPSIPVNVITAEIPPGSPPQNVRAQSLDSSSLVVQWEKPELPNGWIQGYKVYYTLTPDIPLSQWIVHDVDDGLQTTLTDLFPSSTYTICVRAFNKEGEGPISEAIEVATQPAESLVDLGFSNARRSFKCKQDFQLSLEDELCQRITQFHNVRFSTEK</sequence>
<dbReference type="SMART" id="SM00408">
    <property type="entry name" value="IGc2"/>
    <property type="match status" value="1"/>
</dbReference>
<dbReference type="InterPro" id="IPR003598">
    <property type="entry name" value="Ig_sub2"/>
</dbReference>
<dbReference type="EC" id="3.1.3.48" evidence="3"/>
<evidence type="ECO:0000259" key="16">
    <source>
        <dbReference type="PROSITE" id="PS50835"/>
    </source>
</evidence>
<dbReference type="OrthoDB" id="6264309at2759"/>
<dbReference type="EMBL" id="AMQN01021874">
    <property type="status" value="NOT_ANNOTATED_CDS"/>
    <property type="molecule type" value="Genomic_DNA"/>
</dbReference>
<evidence type="ECO:0000256" key="11">
    <source>
        <dbReference type="ARBA" id="ARBA00023157"/>
    </source>
</evidence>